<feature type="signal peptide" evidence="2">
    <location>
        <begin position="1"/>
        <end position="26"/>
    </location>
</feature>
<dbReference type="PANTHER" id="PTHR11183">
    <property type="entry name" value="GLYCOGENIN SUBFAMILY MEMBER"/>
    <property type="match status" value="1"/>
</dbReference>
<dbReference type="InterPro" id="IPR029044">
    <property type="entry name" value="Nucleotide-diphossugar_trans"/>
</dbReference>
<evidence type="ECO:0000256" key="1">
    <source>
        <dbReference type="SAM" id="MobiDB-lite"/>
    </source>
</evidence>
<keyword evidence="2" id="KW-0732">Signal</keyword>
<dbReference type="SUPFAM" id="SSF53448">
    <property type="entry name" value="Nucleotide-diphospho-sugar transferases"/>
    <property type="match status" value="1"/>
</dbReference>
<evidence type="ECO:0000313" key="3">
    <source>
        <dbReference type="EMBL" id="KAK7238927.1"/>
    </source>
</evidence>
<comment type="caution">
    <text evidence="3">The sequence shown here is derived from an EMBL/GenBank/DDBJ whole genome shotgun (WGS) entry which is preliminary data.</text>
</comment>
<evidence type="ECO:0000256" key="2">
    <source>
        <dbReference type="SAM" id="SignalP"/>
    </source>
</evidence>
<keyword evidence="4" id="KW-1185">Reference proteome</keyword>
<gene>
    <name evidence="3" type="ORF">SO694_0002627</name>
</gene>
<evidence type="ECO:0000313" key="4">
    <source>
        <dbReference type="Proteomes" id="UP001363151"/>
    </source>
</evidence>
<dbReference type="EMBL" id="JBBJCI010000227">
    <property type="protein sequence ID" value="KAK7238927.1"/>
    <property type="molecule type" value="Genomic_DNA"/>
</dbReference>
<proteinExistence type="predicted"/>
<protein>
    <recommendedName>
        <fullName evidence="5">Hexosyltransferase</fullName>
    </recommendedName>
</protein>
<dbReference type="InterPro" id="IPR050587">
    <property type="entry name" value="GNT1/Glycosyltrans_8"/>
</dbReference>
<dbReference type="Gene3D" id="3.90.550.10">
    <property type="entry name" value="Spore Coat Polysaccharide Biosynthesis Protein SpsA, Chain A"/>
    <property type="match status" value="1"/>
</dbReference>
<feature type="region of interest" description="Disordered" evidence="1">
    <location>
        <begin position="92"/>
        <end position="128"/>
    </location>
</feature>
<feature type="chain" id="PRO_5045244783" description="Hexosyltransferase" evidence="2">
    <location>
        <begin position="27"/>
        <end position="520"/>
    </location>
</feature>
<sequence>MGASRHKPSGVRPRTILLCFLAAVAAIQLWALSSHQPASAAGGSDATVLELELPRGEPQPGYSGYYCKEDGLKCHTASGKCWKATVCNEPAGAPPPAARRRRAAAAAAAAAKPPPPPPPRAPALRGAASGGKKKTIAYAISVTSDGGNWNGIDGAAVLGHSAVRSHRNGSRYDAALVAFVAPQVSEAGRSKLRRVGFRVLEKPLPVEVEDIEGDFLRSRISSNGCCGAWELLKLYAWSLTEYHRVVHLDMDSLVLQNFDELFDDAPVEGAATLSAAAVAANDKNLKNVDASLPPITGVHGQYTFDWNMAQRPWGANPPVQGGFFVARPNLDVFEEMVAIVRKGDFRGGWGGTRAGSFYGGMTIQGLLPYYFRHVRPRLGREVRGCVYNNMASNPRSAGGFGKGECRDGTVPGAGAYTGDIAKGDCDDCRLTDVAAVKVVHFTICQKPWICHGTSTSCYYCKICNEFHKLWFAIREEFERERGVYDARKYDNPKTAQRRGMCTKFSEAGYIPIDVDHLPES</sequence>
<organism evidence="3 4">
    <name type="scientific">Aureococcus anophagefferens</name>
    <name type="common">Harmful bloom alga</name>
    <dbReference type="NCBI Taxonomy" id="44056"/>
    <lineage>
        <taxon>Eukaryota</taxon>
        <taxon>Sar</taxon>
        <taxon>Stramenopiles</taxon>
        <taxon>Ochrophyta</taxon>
        <taxon>Pelagophyceae</taxon>
        <taxon>Pelagomonadales</taxon>
        <taxon>Pelagomonadaceae</taxon>
        <taxon>Aureococcus</taxon>
    </lineage>
</organism>
<feature type="compositionally biased region" description="Pro residues" evidence="1">
    <location>
        <begin position="112"/>
        <end position="121"/>
    </location>
</feature>
<name>A0ABR1FUS5_AURAN</name>
<accession>A0ABR1FUS5</accession>
<evidence type="ECO:0008006" key="5">
    <source>
        <dbReference type="Google" id="ProtNLM"/>
    </source>
</evidence>
<dbReference type="Proteomes" id="UP001363151">
    <property type="component" value="Unassembled WGS sequence"/>
</dbReference>
<reference evidence="3 4" key="1">
    <citation type="submission" date="2024-03" db="EMBL/GenBank/DDBJ databases">
        <title>Aureococcus anophagefferens CCMP1851 and Kratosvirus quantuckense: Draft genome of a second virus-susceptible host strain in the model system.</title>
        <authorList>
            <person name="Chase E."/>
            <person name="Truchon A.R."/>
            <person name="Schepens W."/>
            <person name="Wilhelm S.W."/>
        </authorList>
    </citation>
    <scope>NUCLEOTIDE SEQUENCE [LARGE SCALE GENOMIC DNA]</scope>
    <source>
        <strain evidence="3 4">CCMP1851</strain>
    </source>
</reference>